<dbReference type="InterPro" id="IPR015946">
    <property type="entry name" value="KH_dom-like_a/b"/>
</dbReference>
<sequence length="168" mass="19310">MSGGNYVSKKRKMEQKVKTIINGILNQLGVQVENIDIRNSEENPVFAIKTPESAKLIGNRGETLHALSHIVKRTVLHAHPHEEYRFSIDVNGYQQKRVDELKQKAKMLAERARTFRHDVELPPMNAYERMVVHSVISEDSELSTLSEGEGKYRRVIIKYTPRESLDVE</sequence>
<dbReference type="PANTHER" id="PTHR35800">
    <property type="entry name" value="PROTEIN JAG"/>
    <property type="match status" value="1"/>
</dbReference>
<evidence type="ECO:0000313" key="3">
    <source>
        <dbReference type="Proteomes" id="UP000228809"/>
    </source>
</evidence>
<evidence type="ECO:0000259" key="1">
    <source>
        <dbReference type="PROSITE" id="PS51061"/>
    </source>
</evidence>
<feature type="domain" description="R3H" evidence="1">
    <location>
        <begin position="95"/>
        <end position="161"/>
    </location>
</feature>
<dbReference type="PROSITE" id="PS51061">
    <property type="entry name" value="R3H"/>
    <property type="match status" value="1"/>
</dbReference>
<dbReference type="SMART" id="SM00393">
    <property type="entry name" value="R3H"/>
    <property type="match status" value="1"/>
</dbReference>
<name>A0A2M6WDI0_9BACT</name>
<dbReference type="AlphaFoldDB" id="A0A2M6WDI0"/>
<dbReference type="EMBL" id="PFBJ01000020">
    <property type="protein sequence ID" value="PIT90857.1"/>
    <property type="molecule type" value="Genomic_DNA"/>
</dbReference>
<evidence type="ECO:0000313" key="2">
    <source>
        <dbReference type="EMBL" id="PIT90857.1"/>
    </source>
</evidence>
<dbReference type="Gene3D" id="3.30.1370.50">
    <property type="entry name" value="R3H-like domain"/>
    <property type="match status" value="1"/>
</dbReference>
<protein>
    <recommendedName>
        <fullName evidence="1">R3H domain-containing protein</fullName>
    </recommendedName>
</protein>
<dbReference type="InterPro" id="IPR036867">
    <property type="entry name" value="R3H_dom_sf"/>
</dbReference>
<dbReference type="Gene3D" id="3.30.300.20">
    <property type="match status" value="1"/>
</dbReference>
<reference evidence="3" key="1">
    <citation type="submission" date="2017-09" db="EMBL/GenBank/DDBJ databases">
        <title>Depth-based differentiation of microbial function through sediment-hosted aquifers and enrichment of novel symbionts in the deep terrestrial subsurface.</title>
        <authorList>
            <person name="Probst A.J."/>
            <person name="Ladd B."/>
            <person name="Jarett J.K."/>
            <person name="Geller-Mcgrath D.E."/>
            <person name="Sieber C.M.K."/>
            <person name="Emerson J.B."/>
            <person name="Anantharaman K."/>
            <person name="Thomas B.C."/>
            <person name="Malmstrom R."/>
            <person name="Stieglmeier M."/>
            <person name="Klingl A."/>
            <person name="Woyke T."/>
            <person name="Ryan C.M."/>
            <person name="Banfield J.F."/>
        </authorList>
    </citation>
    <scope>NUCLEOTIDE SEQUENCE [LARGE SCALE GENOMIC DNA]</scope>
</reference>
<proteinExistence type="predicted"/>
<comment type="caution">
    <text evidence="2">The sequence shown here is derived from an EMBL/GenBank/DDBJ whole genome shotgun (WGS) entry which is preliminary data.</text>
</comment>
<gene>
    <name evidence="2" type="ORF">COU17_03635</name>
</gene>
<dbReference type="InterPro" id="IPR001374">
    <property type="entry name" value="R3H_dom"/>
</dbReference>
<dbReference type="Pfam" id="PF01424">
    <property type="entry name" value="R3H"/>
    <property type="match status" value="1"/>
</dbReference>
<dbReference type="Proteomes" id="UP000228809">
    <property type="component" value="Unassembled WGS sequence"/>
</dbReference>
<dbReference type="CDD" id="cd02644">
    <property type="entry name" value="R3H_jag"/>
    <property type="match status" value="1"/>
</dbReference>
<accession>A0A2M6WDI0</accession>
<dbReference type="InterPro" id="IPR034079">
    <property type="entry name" value="R3H_KhpB"/>
</dbReference>
<dbReference type="PANTHER" id="PTHR35800:SF1">
    <property type="entry name" value="RNA-BINDING PROTEIN KHPB"/>
    <property type="match status" value="1"/>
</dbReference>
<dbReference type="InterPro" id="IPR039247">
    <property type="entry name" value="KhpB"/>
</dbReference>
<organism evidence="2 3">
    <name type="scientific">Candidatus Kaiserbacteria bacterium CG10_big_fil_rev_8_21_14_0_10_49_17</name>
    <dbReference type="NCBI Taxonomy" id="1974609"/>
    <lineage>
        <taxon>Bacteria</taxon>
        <taxon>Candidatus Kaiseribacteriota</taxon>
    </lineage>
</organism>
<dbReference type="GO" id="GO:0003723">
    <property type="term" value="F:RNA binding"/>
    <property type="evidence" value="ECO:0007669"/>
    <property type="project" value="InterPro"/>
</dbReference>
<dbReference type="SUPFAM" id="SSF82708">
    <property type="entry name" value="R3H domain"/>
    <property type="match status" value="1"/>
</dbReference>